<evidence type="ECO:0000313" key="2">
    <source>
        <dbReference type="Proteomes" id="UP000038045"/>
    </source>
</evidence>
<evidence type="ECO:0000313" key="3">
    <source>
        <dbReference type="WBParaSite" id="PTRK_0000693000.1"/>
    </source>
</evidence>
<protein>
    <submittedName>
        <fullName evidence="3">DUF4206 domain-containing protein</fullName>
    </submittedName>
</protein>
<feature type="domain" description="Rubicon Homology" evidence="1">
    <location>
        <begin position="216"/>
        <end position="433"/>
    </location>
</feature>
<proteinExistence type="predicted"/>
<dbReference type="CDD" id="cd15489">
    <property type="entry name" value="PHD_SF"/>
    <property type="match status" value="1"/>
</dbReference>
<sequence>MKAKSDNFIDIIDFMISKMESKRWNMFVRKNLGESSMNKYNIEEEEDENETKVNTLTSEIYYSNNDVSSDSDDTPTSDQVTIKDIYVKDDKDELKTIKETITKVSKVFIDKNKKKYDEEGKIEVKYFEDLSSNPETIFSTNKKNDGDNKINDTLSFFVDKEKLIIQNPLAWKPLKARFIFTAPSSSGGLWSMLSKQNYRCSGCGFYFTKLYGKRAQYCNYYGLFFCQCCFQGLEVPIPGNILKNWNFKPFPVSDLAFNFLMKNRNIPIYDIKKINNKLYDNVKRLRQMRDLRYQLKHLWEYVKLCSIARKEESPYGELGNVLKEIPERFLQSNINLYALSDFSKIATKQLILYYRPIISFIRKHVEECFHCRERAFFCECCHDSTEYLFPFQIEKIARCTACGGLFHLRCYEQKLHKFDHFDCPKCKRMEERQELMERSLNFY</sequence>
<dbReference type="Proteomes" id="UP000038045">
    <property type="component" value="Unplaced"/>
</dbReference>
<evidence type="ECO:0000259" key="1">
    <source>
        <dbReference type="SMART" id="SM01175"/>
    </source>
</evidence>
<dbReference type="AlphaFoldDB" id="A0A0N4ZGM3"/>
<reference evidence="3" key="1">
    <citation type="submission" date="2017-02" db="UniProtKB">
        <authorList>
            <consortium name="WormBaseParasite"/>
        </authorList>
    </citation>
    <scope>IDENTIFICATION</scope>
</reference>
<dbReference type="Pfam" id="PF13901">
    <property type="entry name" value="RH_dom"/>
    <property type="match status" value="1"/>
</dbReference>
<dbReference type="STRING" id="131310.A0A0N4ZGM3"/>
<dbReference type="WBParaSite" id="PTRK_0000693000.1">
    <property type="protein sequence ID" value="PTRK_0000693000.1"/>
    <property type="gene ID" value="PTRK_0000693000"/>
</dbReference>
<keyword evidence="2" id="KW-1185">Reference proteome</keyword>
<dbReference type="InterPro" id="IPR052428">
    <property type="entry name" value="Autophagy_HostDef_Reg"/>
</dbReference>
<dbReference type="PANTHER" id="PTHR45971:SF1">
    <property type="entry name" value="RUBICON, ISOFORM A"/>
    <property type="match status" value="1"/>
</dbReference>
<accession>A0A0N4ZGM3</accession>
<dbReference type="GO" id="GO:1901981">
    <property type="term" value="F:phosphatidylinositol phosphate binding"/>
    <property type="evidence" value="ECO:0007669"/>
    <property type="project" value="TreeGrafter"/>
</dbReference>
<dbReference type="SMART" id="SM01175">
    <property type="entry name" value="DUF4206"/>
    <property type="match status" value="1"/>
</dbReference>
<organism evidence="2 3">
    <name type="scientific">Parastrongyloides trichosuri</name>
    <name type="common">Possum-specific nematode worm</name>
    <dbReference type="NCBI Taxonomy" id="131310"/>
    <lineage>
        <taxon>Eukaryota</taxon>
        <taxon>Metazoa</taxon>
        <taxon>Ecdysozoa</taxon>
        <taxon>Nematoda</taxon>
        <taxon>Chromadorea</taxon>
        <taxon>Rhabditida</taxon>
        <taxon>Tylenchina</taxon>
        <taxon>Panagrolaimomorpha</taxon>
        <taxon>Strongyloidoidea</taxon>
        <taxon>Strongyloididae</taxon>
        <taxon>Parastrongyloides</taxon>
    </lineage>
</organism>
<name>A0A0N4ZGM3_PARTI</name>
<dbReference type="InterPro" id="IPR025258">
    <property type="entry name" value="RH_dom"/>
</dbReference>
<dbReference type="PANTHER" id="PTHR45971">
    <property type="entry name" value="PHOX (PX) DOMAIN-CONTAINING PROTEIN"/>
    <property type="match status" value="1"/>
</dbReference>